<evidence type="ECO:0000313" key="1">
    <source>
        <dbReference type="EMBL" id="GBP53806.1"/>
    </source>
</evidence>
<reference evidence="1 2" key="1">
    <citation type="journal article" date="2019" name="Commun. Biol.">
        <title>The bagworm genome reveals a unique fibroin gene that provides high tensile strength.</title>
        <authorList>
            <person name="Kono N."/>
            <person name="Nakamura H."/>
            <person name="Ohtoshi R."/>
            <person name="Tomita M."/>
            <person name="Numata K."/>
            <person name="Arakawa K."/>
        </authorList>
    </citation>
    <scope>NUCLEOTIDE SEQUENCE [LARGE SCALE GENOMIC DNA]</scope>
</reference>
<dbReference type="EMBL" id="BGZK01000633">
    <property type="protein sequence ID" value="GBP53806.1"/>
    <property type="molecule type" value="Genomic_DNA"/>
</dbReference>
<proteinExistence type="predicted"/>
<dbReference type="AlphaFoldDB" id="A0A4C1WQP2"/>
<gene>
    <name evidence="1" type="ORF">EVAR_84292_1</name>
</gene>
<sequence length="179" mass="20057">MELSLCSARAGRAVHSALGFCTRSCLPCECARVRLRRTQQINRDASQADCLDRSCLSTAFCATSESTRFRSHARLRRNVTMNHALSRSHMVLLLIDNGTSSVRRRATAGAGSRDARGRADSNTLVAINIYYSNKIIIQVFTHEDCPSTLKNDDWTSPHRYIASLFQSRASDPMPQTRYE</sequence>
<name>A0A4C1WQP2_EUMVA</name>
<accession>A0A4C1WQP2</accession>
<protein>
    <submittedName>
        <fullName evidence="1">Uncharacterized protein</fullName>
    </submittedName>
</protein>
<evidence type="ECO:0000313" key="2">
    <source>
        <dbReference type="Proteomes" id="UP000299102"/>
    </source>
</evidence>
<comment type="caution">
    <text evidence="1">The sequence shown here is derived from an EMBL/GenBank/DDBJ whole genome shotgun (WGS) entry which is preliminary data.</text>
</comment>
<organism evidence="1 2">
    <name type="scientific">Eumeta variegata</name>
    <name type="common">Bagworm moth</name>
    <name type="synonym">Eumeta japonica</name>
    <dbReference type="NCBI Taxonomy" id="151549"/>
    <lineage>
        <taxon>Eukaryota</taxon>
        <taxon>Metazoa</taxon>
        <taxon>Ecdysozoa</taxon>
        <taxon>Arthropoda</taxon>
        <taxon>Hexapoda</taxon>
        <taxon>Insecta</taxon>
        <taxon>Pterygota</taxon>
        <taxon>Neoptera</taxon>
        <taxon>Endopterygota</taxon>
        <taxon>Lepidoptera</taxon>
        <taxon>Glossata</taxon>
        <taxon>Ditrysia</taxon>
        <taxon>Tineoidea</taxon>
        <taxon>Psychidae</taxon>
        <taxon>Oiketicinae</taxon>
        <taxon>Eumeta</taxon>
    </lineage>
</organism>
<dbReference type="Proteomes" id="UP000299102">
    <property type="component" value="Unassembled WGS sequence"/>
</dbReference>
<keyword evidence="2" id="KW-1185">Reference proteome</keyword>